<dbReference type="Gene3D" id="2.60.40.10">
    <property type="entry name" value="Immunoglobulins"/>
    <property type="match status" value="1"/>
</dbReference>
<accession>A0AAW9SJM5</accession>
<sequence>MKTFLWIIMMLISINMLASPRINLQNGKAKYINAPTLSVKILYFKAAFHREKVHISWATEYEKNNEYFMVEASRDGKSFYAIQQVYGAVKSTQKRTYELQLDPEPGKFAYYRLRQTNYNGTKHYSPVVKLNLVENSAVLDVYQDVFNKTFMTINSHAKIDGHVSILGGQGRPVTSENTITETEQYTSGTYKCRIELGGLIFYKD</sequence>
<dbReference type="EMBL" id="JBDKWZ010000022">
    <property type="protein sequence ID" value="MEN7551373.1"/>
    <property type="molecule type" value="Genomic_DNA"/>
</dbReference>
<protein>
    <submittedName>
        <fullName evidence="1">Uncharacterized protein</fullName>
    </submittedName>
</protein>
<dbReference type="AlphaFoldDB" id="A0AAW9SJM5"/>
<reference evidence="1 2" key="1">
    <citation type="submission" date="2024-04" db="EMBL/GenBank/DDBJ databases">
        <title>Novel genus in family Flammeovirgaceae.</title>
        <authorList>
            <person name="Nguyen T.H."/>
            <person name="Vuong T.Q."/>
            <person name="Le H."/>
            <person name="Kim S.-G."/>
        </authorList>
    </citation>
    <scope>NUCLEOTIDE SEQUENCE [LARGE SCALE GENOMIC DNA]</scope>
    <source>
        <strain evidence="1 2">JCM 23209</strain>
    </source>
</reference>
<name>A0AAW9SJM5_9BACT</name>
<gene>
    <name evidence="1" type="ORF">AAG747_25885</name>
</gene>
<dbReference type="InterPro" id="IPR013783">
    <property type="entry name" value="Ig-like_fold"/>
</dbReference>
<dbReference type="Proteomes" id="UP001403385">
    <property type="component" value="Unassembled WGS sequence"/>
</dbReference>
<proteinExistence type="predicted"/>
<organism evidence="1 2">
    <name type="scientific">Rapidithrix thailandica</name>
    <dbReference type="NCBI Taxonomy" id="413964"/>
    <lineage>
        <taxon>Bacteria</taxon>
        <taxon>Pseudomonadati</taxon>
        <taxon>Bacteroidota</taxon>
        <taxon>Cytophagia</taxon>
        <taxon>Cytophagales</taxon>
        <taxon>Flammeovirgaceae</taxon>
        <taxon>Rapidithrix</taxon>
    </lineage>
</organism>
<dbReference type="RefSeq" id="WP_346824154.1">
    <property type="nucleotide sequence ID" value="NZ_JBDKWZ010000022.1"/>
</dbReference>
<comment type="caution">
    <text evidence="1">The sequence shown here is derived from an EMBL/GenBank/DDBJ whole genome shotgun (WGS) entry which is preliminary data.</text>
</comment>
<evidence type="ECO:0000313" key="1">
    <source>
        <dbReference type="EMBL" id="MEN7551373.1"/>
    </source>
</evidence>
<evidence type="ECO:0000313" key="2">
    <source>
        <dbReference type="Proteomes" id="UP001403385"/>
    </source>
</evidence>
<keyword evidence="2" id="KW-1185">Reference proteome</keyword>